<dbReference type="SUPFAM" id="SSF52151">
    <property type="entry name" value="FabD/lysophospholipase-like"/>
    <property type="match status" value="3"/>
</dbReference>
<dbReference type="InterPro" id="IPR014030">
    <property type="entry name" value="Ketoacyl_synth_N"/>
</dbReference>
<dbReference type="InterPro" id="IPR049552">
    <property type="entry name" value="PKS_DH_N"/>
</dbReference>
<feature type="domain" description="Carrier" evidence="10">
    <location>
        <begin position="2026"/>
        <end position="2101"/>
    </location>
</feature>
<dbReference type="InterPro" id="IPR016039">
    <property type="entry name" value="Thiolase-like"/>
</dbReference>
<dbReference type="InterPro" id="IPR002364">
    <property type="entry name" value="Quin_OxRdtase/zeta-crystal_CS"/>
</dbReference>
<dbReference type="Pfam" id="PF21089">
    <property type="entry name" value="PKS_DH_N"/>
    <property type="match status" value="3"/>
</dbReference>
<dbReference type="PROSITE" id="PS52004">
    <property type="entry name" value="KS3_2"/>
    <property type="match status" value="3"/>
</dbReference>
<reference evidence="13 14" key="1">
    <citation type="submission" date="2020-03" db="EMBL/GenBank/DDBJ databases">
        <title>WGS of actinomycetes isolated from Thailand.</title>
        <authorList>
            <person name="Thawai C."/>
        </authorList>
    </citation>
    <scope>NUCLEOTIDE SEQUENCE [LARGE SCALE GENOMIC DNA]</scope>
    <source>
        <strain evidence="13 14">PRB2-1</strain>
    </source>
</reference>
<dbReference type="Pfam" id="PF22953">
    <property type="entry name" value="SpnB_Rossmann"/>
    <property type="match status" value="3"/>
</dbReference>
<dbReference type="PROSITE" id="PS50075">
    <property type="entry name" value="CARRIER"/>
    <property type="match status" value="3"/>
</dbReference>
<feature type="region of interest" description="C-terminal hotdog fold" evidence="9">
    <location>
        <begin position="3140"/>
        <end position="3275"/>
    </location>
</feature>
<keyword evidence="14" id="KW-1185">Reference proteome</keyword>
<dbReference type="Gene3D" id="3.30.70.3290">
    <property type="match status" value="3"/>
</dbReference>
<gene>
    <name evidence="13" type="ORF">HCN08_13175</name>
</gene>
<dbReference type="InterPro" id="IPR006162">
    <property type="entry name" value="Ppantetheine_attach_site"/>
</dbReference>
<proteinExistence type="predicted"/>
<feature type="region of interest" description="N-terminal hotdog fold" evidence="9">
    <location>
        <begin position="3006"/>
        <end position="3129"/>
    </location>
</feature>
<dbReference type="Gene3D" id="3.40.50.11460">
    <property type="match status" value="1"/>
</dbReference>
<dbReference type="InterPro" id="IPR055123">
    <property type="entry name" value="SpnB-like_Rossmann"/>
</dbReference>
<feature type="domain" description="Carrier" evidence="10">
    <location>
        <begin position="5445"/>
        <end position="5520"/>
    </location>
</feature>
<organism evidence="13 14">
    <name type="scientific">Actinacidiphila epipremni</name>
    <dbReference type="NCBI Taxonomy" id="2053013"/>
    <lineage>
        <taxon>Bacteria</taxon>
        <taxon>Bacillati</taxon>
        <taxon>Actinomycetota</taxon>
        <taxon>Actinomycetes</taxon>
        <taxon>Kitasatosporales</taxon>
        <taxon>Streptomycetaceae</taxon>
        <taxon>Actinacidiphila</taxon>
    </lineage>
</organism>
<dbReference type="SUPFAM" id="SSF51735">
    <property type="entry name" value="NAD(P)-binding Rossmann-fold domains"/>
    <property type="match status" value="7"/>
</dbReference>
<dbReference type="CDD" id="cd05195">
    <property type="entry name" value="enoyl_red"/>
    <property type="match status" value="1"/>
</dbReference>
<dbReference type="EMBL" id="JAATEJ010000008">
    <property type="protein sequence ID" value="NJP44344.1"/>
    <property type="molecule type" value="Genomic_DNA"/>
</dbReference>
<dbReference type="CDD" id="cd00833">
    <property type="entry name" value="PKS"/>
    <property type="match status" value="3"/>
</dbReference>
<dbReference type="SMART" id="SM00829">
    <property type="entry name" value="PKS_ER"/>
    <property type="match status" value="1"/>
</dbReference>
<dbReference type="SMART" id="SM00823">
    <property type="entry name" value="PKS_PP"/>
    <property type="match status" value="3"/>
</dbReference>
<evidence type="ECO:0000259" key="10">
    <source>
        <dbReference type="PROSITE" id="PS50075"/>
    </source>
</evidence>
<dbReference type="InterPro" id="IPR020806">
    <property type="entry name" value="PKS_PP-bd"/>
</dbReference>
<dbReference type="InterPro" id="IPR049900">
    <property type="entry name" value="PKS_mFAS_DH"/>
</dbReference>
<comment type="pathway">
    <text evidence="2">Antibiotic biosynthesis.</text>
</comment>
<evidence type="ECO:0000256" key="2">
    <source>
        <dbReference type="ARBA" id="ARBA00004792"/>
    </source>
</evidence>
<dbReference type="Pfam" id="PF08990">
    <property type="entry name" value="Docking"/>
    <property type="match status" value="1"/>
</dbReference>
<feature type="domain" description="Ketosynthase family 3 (KS3)" evidence="11">
    <location>
        <begin position="34"/>
        <end position="459"/>
    </location>
</feature>
<dbReference type="PANTHER" id="PTHR43775">
    <property type="entry name" value="FATTY ACID SYNTHASE"/>
    <property type="match status" value="1"/>
</dbReference>
<dbReference type="InterPro" id="IPR049551">
    <property type="entry name" value="PKS_DH_C"/>
</dbReference>
<dbReference type="InterPro" id="IPR013154">
    <property type="entry name" value="ADH-like_N"/>
</dbReference>
<evidence type="ECO:0000256" key="6">
    <source>
        <dbReference type="ARBA" id="ARBA00023194"/>
    </source>
</evidence>
<dbReference type="CDD" id="cd08956">
    <property type="entry name" value="KR_3_FAS_SDR_x"/>
    <property type="match status" value="3"/>
</dbReference>
<dbReference type="InterPro" id="IPR020841">
    <property type="entry name" value="PKS_Beta-ketoAc_synthase_dom"/>
</dbReference>
<dbReference type="Pfam" id="PF13602">
    <property type="entry name" value="ADH_zinc_N_2"/>
    <property type="match status" value="1"/>
</dbReference>
<evidence type="ECO:0000313" key="13">
    <source>
        <dbReference type="EMBL" id="NJP44344.1"/>
    </source>
</evidence>
<feature type="domain" description="Ketosynthase family 3 (KS3)" evidence="11">
    <location>
        <begin position="3807"/>
        <end position="4234"/>
    </location>
</feature>
<dbReference type="Pfam" id="PF08240">
    <property type="entry name" value="ADH_N"/>
    <property type="match status" value="1"/>
</dbReference>
<feature type="active site" description="Proton donor; for dehydratase activity" evidence="9">
    <location>
        <position position="1141"/>
    </location>
</feature>
<evidence type="ECO:0000256" key="7">
    <source>
        <dbReference type="ARBA" id="ARBA00023268"/>
    </source>
</evidence>
<dbReference type="Pfam" id="PF00550">
    <property type="entry name" value="PP-binding"/>
    <property type="match status" value="3"/>
</dbReference>
<dbReference type="InterPro" id="IPR014031">
    <property type="entry name" value="Ketoacyl_synth_C"/>
</dbReference>
<dbReference type="SUPFAM" id="SSF55048">
    <property type="entry name" value="Probable ACP-binding domain of malonyl-CoA ACP transacylase"/>
    <property type="match status" value="3"/>
</dbReference>
<dbReference type="InterPro" id="IPR011032">
    <property type="entry name" value="GroES-like_sf"/>
</dbReference>
<feature type="domain" description="Ketosynthase family 3 (KS3)" evidence="11">
    <location>
        <begin position="2125"/>
        <end position="2552"/>
    </location>
</feature>
<dbReference type="InterPro" id="IPR020843">
    <property type="entry name" value="ER"/>
</dbReference>
<dbReference type="PROSITE" id="PS52019">
    <property type="entry name" value="PKS_MFAS_DH"/>
    <property type="match status" value="3"/>
</dbReference>
<evidence type="ECO:0000256" key="3">
    <source>
        <dbReference type="ARBA" id="ARBA00022450"/>
    </source>
</evidence>
<dbReference type="InterPro" id="IPR042104">
    <property type="entry name" value="PKS_dehydratase_sf"/>
</dbReference>
<dbReference type="InterPro" id="IPR057326">
    <property type="entry name" value="KR_dom"/>
</dbReference>
<dbReference type="Pfam" id="PF08659">
    <property type="entry name" value="KR"/>
    <property type="match status" value="3"/>
</dbReference>
<feature type="domain" description="PKS/mFAS DH" evidence="12">
    <location>
        <begin position="941"/>
        <end position="1231"/>
    </location>
</feature>
<dbReference type="SUPFAM" id="SSF53901">
    <property type="entry name" value="Thiolase-like"/>
    <property type="match status" value="3"/>
</dbReference>
<feature type="active site" description="Proton donor; for dehydratase activity" evidence="9">
    <location>
        <position position="4886"/>
    </location>
</feature>
<dbReference type="SMART" id="SM00827">
    <property type="entry name" value="PKS_AT"/>
    <property type="match status" value="3"/>
</dbReference>
<feature type="region of interest" description="C-terminal hotdog fold" evidence="9">
    <location>
        <begin position="4823"/>
        <end position="4984"/>
    </location>
</feature>
<feature type="active site" description="Proton acceptor; for dehydratase activity" evidence="9">
    <location>
        <position position="4716"/>
    </location>
</feature>
<dbReference type="Gene3D" id="3.40.47.10">
    <property type="match status" value="3"/>
</dbReference>
<dbReference type="PROSITE" id="PS01162">
    <property type="entry name" value="QOR_ZETA_CRYSTAL"/>
    <property type="match status" value="1"/>
</dbReference>
<dbReference type="SUPFAM" id="SSF50129">
    <property type="entry name" value="GroES-like"/>
    <property type="match status" value="1"/>
</dbReference>
<keyword evidence="6" id="KW-0045">Antibiotic biosynthesis</keyword>
<dbReference type="Pfam" id="PF16197">
    <property type="entry name" value="KAsynt_C_assoc"/>
    <property type="match status" value="1"/>
</dbReference>
<dbReference type="InterPro" id="IPR009081">
    <property type="entry name" value="PP-bd_ACP"/>
</dbReference>
<dbReference type="PANTHER" id="PTHR43775:SF51">
    <property type="entry name" value="INACTIVE PHENOLPHTHIOCEROL SYNTHESIS POLYKETIDE SYNTHASE TYPE I PKS1-RELATED"/>
    <property type="match status" value="1"/>
</dbReference>
<feature type="region of interest" description="N-terminal hotdog fold" evidence="9">
    <location>
        <begin position="941"/>
        <end position="1065"/>
    </location>
</feature>
<feature type="region of interest" description="N-terminal hotdog fold" evidence="9">
    <location>
        <begin position="4684"/>
        <end position="4810"/>
    </location>
</feature>
<accession>A0ABX0ZKE9</accession>
<evidence type="ECO:0000256" key="9">
    <source>
        <dbReference type="PROSITE-ProRule" id="PRU01363"/>
    </source>
</evidence>
<evidence type="ECO:0000259" key="12">
    <source>
        <dbReference type="PROSITE" id="PS52019"/>
    </source>
</evidence>
<dbReference type="Gene3D" id="3.40.366.10">
    <property type="entry name" value="Malonyl-Coenzyme A Acyl Carrier Protein, domain 2"/>
    <property type="match status" value="3"/>
</dbReference>
<dbReference type="Pfam" id="PF00698">
    <property type="entry name" value="Acyl_transf_1"/>
    <property type="match status" value="3"/>
</dbReference>
<keyword evidence="7" id="KW-0511">Multifunctional enzyme</keyword>
<dbReference type="InterPro" id="IPR016036">
    <property type="entry name" value="Malonyl_transacylase_ACP-bd"/>
</dbReference>
<evidence type="ECO:0000256" key="8">
    <source>
        <dbReference type="ARBA" id="ARBA00023315"/>
    </source>
</evidence>
<evidence type="ECO:0000256" key="5">
    <source>
        <dbReference type="ARBA" id="ARBA00022679"/>
    </source>
</evidence>
<dbReference type="InterPro" id="IPR001227">
    <property type="entry name" value="Ac_transferase_dom_sf"/>
</dbReference>
<dbReference type="SMART" id="SM00822">
    <property type="entry name" value="PKS_KR"/>
    <property type="match status" value="3"/>
</dbReference>
<dbReference type="Pfam" id="PF02801">
    <property type="entry name" value="Ketoacyl-synt_C"/>
    <property type="match status" value="3"/>
</dbReference>
<dbReference type="InterPro" id="IPR036736">
    <property type="entry name" value="ACP-like_sf"/>
</dbReference>
<evidence type="ECO:0000259" key="11">
    <source>
        <dbReference type="PROSITE" id="PS52004"/>
    </source>
</evidence>
<feature type="region of interest" description="C-terminal hotdog fold" evidence="9">
    <location>
        <begin position="1080"/>
        <end position="1231"/>
    </location>
</feature>
<dbReference type="Pfam" id="PF22621">
    <property type="entry name" value="CurL-like_PKS_C"/>
    <property type="match status" value="1"/>
</dbReference>
<keyword evidence="3" id="KW-0596">Phosphopantetheine</keyword>
<dbReference type="InterPro" id="IPR014043">
    <property type="entry name" value="Acyl_transferase_dom"/>
</dbReference>
<evidence type="ECO:0000313" key="14">
    <source>
        <dbReference type="Proteomes" id="UP000734511"/>
    </source>
</evidence>
<dbReference type="PROSITE" id="PS00012">
    <property type="entry name" value="PHOSPHOPANTETHEINE"/>
    <property type="match status" value="2"/>
</dbReference>
<feature type="active site" description="Proton donor; for dehydratase activity" evidence="9">
    <location>
        <position position="3200"/>
    </location>
</feature>
<dbReference type="Gene3D" id="1.10.1200.10">
    <property type="entry name" value="ACP-like"/>
    <property type="match status" value="3"/>
</dbReference>
<keyword evidence="8" id="KW-0012">Acyltransferase</keyword>
<feature type="active site" description="Proton acceptor; for dehydratase activity" evidence="9">
    <location>
        <position position="3036"/>
    </location>
</feature>
<dbReference type="InterPro" id="IPR013968">
    <property type="entry name" value="PKS_KR"/>
</dbReference>
<dbReference type="InterPro" id="IPR050091">
    <property type="entry name" value="PKS_NRPS_Biosynth_Enz"/>
</dbReference>
<dbReference type="PROSITE" id="PS00606">
    <property type="entry name" value="KS3_1"/>
    <property type="match status" value="3"/>
</dbReference>
<dbReference type="Pfam" id="PF00109">
    <property type="entry name" value="ketoacyl-synt"/>
    <property type="match status" value="3"/>
</dbReference>
<dbReference type="Proteomes" id="UP000734511">
    <property type="component" value="Unassembled WGS sequence"/>
</dbReference>
<dbReference type="SUPFAM" id="SSF47336">
    <property type="entry name" value="ACP-like"/>
    <property type="match status" value="3"/>
</dbReference>
<sequence>MANSPDKVVEALRASLKETERLRDQNRKLSAASREPVAIVGMACRYPGGADTPEELWQLVSAGTDAISGFPTDRGWDLGELFHPDPDHSGTSYTREGGFLHDVADFDPALFGISPREAVAMDPQHRLLLEVSWEVLERAGIAPDSLRGSRTGVFAGVMYQDYAEVSAQAAAQAEGFMGIGGSIATGRVAYTLGLEGPAVTVDTACSSSLVALHLAVQSLRSGESTLAIAGGVTVMPTPNVFIEFSRQRALSADGRCRSFAAGADGTGWAEGAGVLLLERLSDARRNGHPVLAVVRGTAVNQDGASNGLTAPNGPSQERVIRQALANARVSADQVDVVEAHGTGTSLGDPIEAQALLATYGRDRDPARPLWLGSLKSNIGHTQAAAGVGGVIKMVMAMRHATVPATIHVDAPSPHVDWSAGAVELAVGAREWAAAEGRPRRAGVSSFGVSGTNAHVILEEAAPAPAPAPAAATEADAAAAPGAGTGGTVPWVLSARSAGALRGQADRLLTALAADGDRFDGELADTGWSLVTTRAALEHRAVAVGADAAAMAVALRGLTEDRPAPGLVSGAVAGGVGKTVFVFPGQGSQWVGMAAGLLESSPVFAERMAECAAALGEFADWSLLEVLEDEAALKRVDVIQPVLWAVMVSLAAVWRSVGVQPQAVLGHSQGEIAAAAVSGVLSLRDAAKVVALRSQAIIALSGLGGMASVAQPQELVRERIAAWDGRLSVAAVNGTASTVVSGEVGALEELLAACEADEVRARRIDVDYASHSAQVEIIRDELAKLLDGIEPRRAEVPFYSTVTGGWVSGPELDATYWYTNLRETVGFEPAVRTLLAEGFTSFVESSAHPVLAMAVQETAEAAETPAVVVGTLRRGEGGWDRFLTSAAEAYVRGVPVDWAALYGPAPRRVDLPTYAFDRDRYWPKGVLSAGSATGLGLDDAGHPLLGAAVSVPGSGGFLFTGRLSLDAHPWLVDHAVAGSVLVPGTALVDLAIRAGDEVGCGHLEELTLEAPLVLPERGAVQLQVWVDAEDETGARALRVHSRPYGVDGAPWTRHAGGVVTPGPGTSPAAGDALTAWPPAGARPVDLDGFYPRLAATGLGYGPVFQGLRAAWRHGDDIYAEVELPDAAAMDAGRFGIHPALLDAALHGSFLLGGDGEPGGEPGGSGEPGDGGIALPFAWSGVALHATGATALRVRIRPAGEHATSVQVADATGLPVATIGTLVARPLPTGPAPTGPLDAMYRVEWTPLAAPQAAPDAAALAVLGTDTLAGHPSYADLDALAAAPEPPTTVVVPLTAPVDADGGTPGAVRQATHDALALLQRWLADERFEAARLVLLTRGAVATHAGERITDLARSAVWGLARSAQTENPGRIVLADLDGTPVSYNALAAALTTDEPEIALRAGTAHAPRLLRAATADGLVPPAGAPAWHLEPTTRGTFDNLALVPFAEAQLPLAEGEVRIAVRAAGMNFRDALNALGMYPGNAGHVGIEGAGVVTEVGPGVTRLAVGDRVMGILSGSFGNLTVADSRLVVPVPDGWTFTEAAAIPVVYLTAYYGLVDLAGLRAGESVLVHAAAGGVGMAAVQLARYLGAEVFGTASVGKWDVLRASGLSDERIASSRDLEFEGKFLAATGGRGVDVVLDSLAREFVDASLRLLPRGGRFVEMGKTDVRDPAEVAAAYPGVAYRAFEVMEAGPDRIQEMLTEIVRLLADGSLTAPPFHAWDVRRAPAAFRFISQARHIGKLVLTTPAGWDPEGAVLVTGASGVLGGLVARHLAAEHGVRRLVLLSRRGEQAPSAQELRDDLAALGATAHFTACDAADRDQLAAALDGLPAGWTPRGVVHTAGVLDDGVLGSLTPERIDTVLRPKVDAAWHLHELTRGLDLTHFVLFSSAAGVFGNAGQANYAAANAFTDALAAHRVSLGLPAQSLAWGLWADASAMTGHLGDAETQRLGGAGALTAAEGLALLDAAGALGESALVPLRLDLAGLRGGPVPPLMRALVRGTARRTVEAGAGSLDVLRRRLLAMPDADRGRLVLDLVRSHAGAVLGHATPESLDAARPFKEIGFDSLTAVELRNRLKTVVGLSLPATLVFDYPTPTALARHLTTELLGGEAAAADSATPATRTGSGTDADEPLAIVGMACRLPGGIASPDDLWQLVAAGGDAITTFPVNRGWDLDALYDPDKSRTDTSYTREGGFLHDAGDFDPAFFGMSPREALATDPQQRLLLEVAAETFENAGLDHHALRGSRTGVFAGLVYHDYASQLREVPESVGGYLGTGTTGSVASGRIAYTFGLEGPALTIDTACSSSLVALHLAGQALRGGECTMALVGGVTVMATPGTFVDFSRQGGLAYDGRCKAFAAAADGTGWAEGAAMLLVERLCDARANGHQVLAVVRGSAINQDGASNGLTAPNGLAQQRVIRQALANARVSAAEVDAVEAHGTGTTLGDPIEAHALLATYGREHSTQQPLWLGSVKSNLGHTQGAAGAAGVIKMVMAMRHGVLPRTLHVDAPSAHVDWTMGGVALLTEDQAWEAPGGRPRRAGVSSFGISGTNAHVIIEQAPAEDEPEAAAEPAPVAAVGSAVVPWLLSARTPGALAAQAARLRAHVEAAPDVPAADIGYSLATTRTAWEHRAAVVGAERGELLDALDRLRATAVADGRTAFVFTGQGSQRVGMGRELHAAFSVFAASFDETCELLGLEPAVVFDGAGDLDLTGNAQRALFALEVALFRLLESWGVRPDAVAGHSVGEIAAAHVAGVLSLKDACTLVEARGRLMQQLPAGGAMVAVGAGEDAVLPLLAGRPEVGIAAVNGPASVVVSGAEDEVLAVAAKLAAQGAKTRRLTVSHAFHSPLMEPMLDEFRSVVTGLSFAEPAVELVSALADADPTSPEHWVRHVREAVRFADAVRALEAYGVRTYLELGPDGVLSGMAPDCLADPEAAGFLPLLRKDRPEDRALVEALSGAHTRGTAVDWAAFFAGRGARRTALPTYAFQHETYWLTDQGGAGDVTAAGIGAARHPLLGAAVALPEGWLFTGRLSLRSHPWLAGHVVMGAVLLPGTAFVELAVRAADQVGCTVVEDLTLSAPLVLAGHAPVQTRVLVGEPDAAGRRSLAVYSRPEDAAVDEPWTEHATGTVAPGGPSGDRLTAWPPAGAQPVDVTGTYAGFDALGLAYGPAFRGLRAAWRLGEEVYAEVALPDDVPDAAGYGLHPALLDAALHATGLLGGTAGTVALPFAWSGVRLHAAGADTLRVRLTPAADGVALALADASGEPVATVGSLALRAVSAERFTAGGGYVDSLFRTGWAPVALPDGAGTAATGRVEVLPGTWTAGDDLPAAVRAATAWALDVVRARTAEEDPAAGPVVVVTRGAVAAAPGEAVTDPAAAAVWGLLASAQSEHPDAFVLVDADDLDALRASAPALLATGEPRLALRAGAAFASRLERVRAAEGELPVLDSGSVLVTGASGALGGLFARHLVVEYGVRGLVLASRSGEFGGLVDELAAQGAVVRAVACDVADRGALAELLDSVPDLVGVVHAAGVLDDGLVDSLTPGRLAAVLRPKVDAAWHLHELTAGRELRLFALFSSAAGAFGNPGQANYAAANVFLDALAAYRRAQGLAATSLAWGPWATGMGGGLDEAERARMSRSGVAPLTAEEGTALFDAALTGPDAVLLPIRLNLSRIAKSADGPVPPLLRGLVRGTARRTAATGAALADGAPARRLAGLTAGERERELLELVRTQVAEVLAMSGPAAVLPQQAFNEIGFDSLTAVELRNRLIAETGLRLPATLVFDYPTPAAIAGHLATALGGSTAADAGPVRVAATADEPIAIVGMACRFPGGVGSPEELWELLAGGGDAISYFPEDRGWDVARLYHPDPDHAGTSYSREGGFLHDAAQFDADFFGISPREAVATDPQQRLLLETSWEAFERAGIDPATVRGSRTGVFAGVMYHDYTEVVGQSSDSTEGFVGTGGTGSILSGRISYTFGLEGPAVTVDTACSSSLVALHLAAQALRGGECDLALAGGVTVMATPNVFVGFSRQRGLAVDGRCKAFSADADGTGWGEGAGVLLVERLSDARAKGHRVLAVVRGSAVNQDGASNGLTAPNGPSQQRVIRQALANAQVSAAEVDVVEAHGTGTSLGDPIEAQALLATYGQERAGSEPLWLGSVKSNIGHTQAAAGVAGIIKMVMAMRHGELPRTLHAEEPSPHVDWASGAVELLTEHRTWEVPEGRPRRAAVSSFGISGTNAHVILEQAPDTGVPAADASLPDGAPLAWVLSARSPEAVRDQAARLAAHVTAHPELAPADIALSLATGRARFPYGTVVTGAGRDELLAGLDALTVVPAGAETGGRTGFLFTGQGSQRVGMGRELHAVFPVFAASFDETCELLGLDPAVVFDGAGDLDLTGNAQRALFALEVALFRLLESWGVRPDAVAGHSVGEIAAAHVAGVLSLKDACTLVEARGRLMQQLPSGGAMVAVAAAEDVVLPLLEGRSGTGIAAVNGPASVVVSGDEAEVLALAEELAARGVKTKRLTVSHAFHSPLMEPMLDEFRTAVAHLRFAEPRVPVVTGDPAADLTDPEHWVRHVRDAVRFADAVRALEGAGVRTYVELGPDGVLSGMAPDCLADPEAAAFLPLLRKGRPEASTVAAALGRAHLRGTAVDWAAVLPGAEPADLPTYAFRHRRYWPTPSAAPGDTTGLGLDAAGHPLLGAALDVPDSDGLVLTGRLSAATHPWLADHTFAGAVLLPGAAFVELAVCAGDRVGCALVEELTLRAPLVVPADGAAQLQVVVRAPAEDGRRALEVYARAEDADDPRAPWTLHAAGTLAPDGPDPAGPAPQEWPPAGAEAVDLAGFYDTMADLGLAYGPAFRGLRAAWRLGGDVYAEVGAGEPGEPAADPAGYGLHPALLDAALHPLALTAGEEARARLPFSWSGVRLHATGATALRVHATAGGSLRLYGPGGRPVATVEALATRPVDAADLAAGGGHRDALFRVDWTALPALPAPDGPAPAIGAGTYAVLGTDPLGLAAALGGTGAQAAGLGDLTAVPGTVLVSFTAAEGPDTPRATRELAHDALRFTQEWLAGERYADARLVVVTRGAVATGPDDDVTDLPGAAVWGLLRSAESENPGRFVLLDVDDPAAVTAAWPHILAGAESQLAVREGQVRAVRLARAGAEPAGEPGWAAGGTVLVTGATGALGRLVARHLVAEHGVRGLLLASRRGPAAEGAAELAAELTALGADVDVQACDVADREAVRALLARVPRDRPLTAVVHTAGVLDDGVLGALTPERIDAVLRPKVDAAWHLHELTGDLDLAHFVLFSSVSGVVGGPGQANYAAANAFLDALAQHRRARGLPATSLAWGRWAETGSMAAELSAADRQRLDRTGIGALTSQEGMALLDDAVGADRAVLVPVRLHQPALRAQAAAGMLPPVLSGLVRASVRRASADDGRAAGEALAARLASLTAEQGHELLLTVVRGSAASVLGHQGHEQIAPDRAFSELGFDSLTAVEFRNHLIGATGLRLPATLVFDYPTSDALAAHLHTELTGGKAQEAGALSAFADLDRLEAALAGLAGDETARQRVAERLGDLLGRLTGQGESADDGRDGGQAVADRIESASDDDIFAFIDNELGGS</sequence>
<protein>
    <submittedName>
        <fullName evidence="13">SDR family NAD(P)-dependent oxidoreductase</fullName>
    </submittedName>
</protein>
<dbReference type="SMART" id="SM00826">
    <property type="entry name" value="PKS_DH"/>
    <property type="match status" value="3"/>
</dbReference>
<keyword evidence="5" id="KW-0808">Transferase</keyword>
<dbReference type="InterPro" id="IPR016035">
    <property type="entry name" value="Acyl_Trfase/lysoPLipase"/>
</dbReference>
<dbReference type="InterPro" id="IPR036291">
    <property type="entry name" value="NAD(P)-bd_dom_sf"/>
</dbReference>
<dbReference type="InterPro" id="IPR018201">
    <property type="entry name" value="Ketoacyl_synth_AS"/>
</dbReference>
<feature type="active site" description="Proton acceptor; for dehydratase activity" evidence="9">
    <location>
        <position position="973"/>
    </location>
</feature>
<dbReference type="InterPro" id="IPR015083">
    <property type="entry name" value="NorB/c/GfsB-D-like_docking"/>
</dbReference>
<dbReference type="SMART" id="SM00825">
    <property type="entry name" value="PKS_KS"/>
    <property type="match status" value="3"/>
</dbReference>
<dbReference type="Gene3D" id="3.10.129.110">
    <property type="entry name" value="Polyketide synthase dehydratase"/>
    <property type="match status" value="3"/>
</dbReference>
<feature type="domain" description="PKS/mFAS DH" evidence="12">
    <location>
        <begin position="4684"/>
        <end position="4984"/>
    </location>
</feature>
<evidence type="ECO:0000256" key="1">
    <source>
        <dbReference type="ARBA" id="ARBA00001957"/>
    </source>
</evidence>
<keyword evidence="4" id="KW-0597">Phosphoprotein</keyword>
<comment type="cofactor">
    <cofactor evidence="1">
        <name>pantetheine 4'-phosphate</name>
        <dbReference type="ChEBI" id="CHEBI:47942"/>
    </cofactor>
</comment>
<feature type="domain" description="Carrier" evidence="10">
    <location>
        <begin position="3714"/>
        <end position="3789"/>
    </location>
</feature>
<dbReference type="Pfam" id="PF14765">
    <property type="entry name" value="PS-DH"/>
    <property type="match status" value="3"/>
</dbReference>
<feature type="domain" description="PKS/mFAS DH" evidence="12">
    <location>
        <begin position="3006"/>
        <end position="3275"/>
    </location>
</feature>
<dbReference type="Gene3D" id="3.40.50.720">
    <property type="entry name" value="NAD(P)-binding Rossmann-like Domain"/>
    <property type="match status" value="3"/>
</dbReference>
<comment type="caution">
    <text evidence="13">The sequence shown here is derived from an EMBL/GenBank/DDBJ whole genome shotgun (WGS) entry which is preliminary data.</text>
</comment>
<dbReference type="Gene3D" id="3.90.180.10">
    <property type="entry name" value="Medium-chain alcohol dehydrogenases, catalytic domain"/>
    <property type="match status" value="1"/>
</dbReference>
<name>A0ABX0ZKE9_9ACTN</name>
<dbReference type="InterPro" id="IPR020807">
    <property type="entry name" value="PKS_DH"/>
</dbReference>
<dbReference type="InterPro" id="IPR032821">
    <property type="entry name" value="PKS_assoc"/>
</dbReference>
<evidence type="ECO:0000256" key="4">
    <source>
        <dbReference type="ARBA" id="ARBA00022553"/>
    </source>
</evidence>
<dbReference type="SMART" id="SM01294">
    <property type="entry name" value="PKS_PP_betabranch"/>
    <property type="match status" value="3"/>
</dbReference>